<keyword evidence="1" id="KW-0812">Transmembrane</keyword>
<feature type="transmembrane region" description="Helical" evidence="1">
    <location>
        <begin position="6"/>
        <end position="27"/>
    </location>
</feature>
<evidence type="ECO:0000256" key="1">
    <source>
        <dbReference type="SAM" id="Phobius"/>
    </source>
</evidence>
<keyword evidence="1" id="KW-0472">Membrane</keyword>
<dbReference type="AlphaFoldDB" id="A0A8J3J006"/>
<reference evidence="2" key="1">
    <citation type="submission" date="2020-10" db="EMBL/GenBank/DDBJ databases">
        <title>Taxonomic study of unclassified bacteria belonging to the class Ktedonobacteria.</title>
        <authorList>
            <person name="Yabe S."/>
            <person name="Wang C.M."/>
            <person name="Zheng Y."/>
            <person name="Sakai Y."/>
            <person name="Cavaletti L."/>
            <person name="Monciardini P."/>
            <person name="Donadio S."/>
        </authorList>
    </citation>
    <scope>NUCLEOTIDE SEQUENCE</scope>
    <source>
        <strain evidence="2">ID150040</strain>
    </source>
</reference>
<protein>
    <submittedName>
        <fullName evidence="2">Uncharacterized protein</fullName>
    </submittedName>
</protein>
<sequence>MLTQILFSPFGAALTLAIIALVSGVACAIAKLRVAAAIGFGIGIGFFAFVAIYLLADLYPKSLEFKLFLLLLCNVVVGFFSYAVLPTKRKDRRVRTPTKGV</sequence>
<keyword evidence="3" id="KW-1185">Reference proteome</keyword>
<feature type="transmembrane region" description="Helical" evidence="1">
    <location>
        <begin position="34"/>
        <end position="55"/>
    </location>
</feature>
<gene>
    <name evidence="2" type="ORF">KSF_084090</name>
</gene>
<proteinExistence type="predicted"/>
<feature type="transmembrane region" description="Helical" evidence="1">
    <location>
        <begin position="67"/>
        <end position="85"/>
    </location>
</feature>
<comment type="caution">
    <text evidence="2">The sequence shown here is derived from an EMBL/GenBank/DDBJ whole genome shotgun (WGS) entry which is preliminary data.</text>
</comment>
<keyword evidence="1" id="KW-1133">Transmembrane helix</keyword>
<evidence type="ECO:0000313" key="2">
    <source>
        <dbReference type="EMBL" id="GHO98361.1"/>
    </source>
</evidence>
<dbReference type="Proteomes" id="UP000597444">
    <property type="component" value="Unassembled WGS sequence"/>
</dbReference>
<dbReference type="EMBL" id="BNJK01000002">
    <property type="protein sequence ID" value="GHO98361.1"/>
    <property type="molecule type" value="Genomic_DNA"/>
</dbReference>
<accession>A0A8J3J006</accession>
<evidence type="ECO:0000313" key="3">
    <source>
        <dbReference type="Proteomes" id="UP000597444"/>
    </source>
</evidence>
<dbReference type="RefSeq" id="WP_220209113.1">
    <property type="nucleotide sequence ID" value="NZ_BNJK01000002.1"/>
</dbReference>
<name>A0A8J3J006_9CHLR</name>
<organism evidence="2 3">
    <name type="scientific">Reticulibacter mediterranei</name>
    <dbReference type="NCBI Taxonomy" id="2778369"/>
    <lineage>
        <taxon>Bacteria</taxon>
        <taxon>Bacillati</taxon>
        <taxon>Chloroflexota</taxon>
        <taxon>Ktedonobacteria</taxon>
        <taxon>Ktedonobacterales</taxon>
        <taxon>Reticulibacteraceae</taxon>
        <taxon>Reticulibacter</taxon>
    </lineage>
</organism>